<sequence length="85" mass="8538">MSTSPGASQSKWNKRLASGSSTLTRPNSIPGHILRPAPNGSSSKSAPLKSVHLAGGGGLEPLRPELAGVAAGPVPLVAAQRPDVH</sequence>
<protein>
    <submittedName>
        <fullName evidence="2">Uncharacterized protein</fullName>
    </submittedName>
</protein>
<accession>A0A0A9CFE8</accession>
<organism evidence="2">
    <name type="scientific">Arundo donax</name>
    <name type="common">Giant reed</name>
    <name type="synonym">Donax arundinaceus</name>
    <dbReference type="NCBI Taxonomy" id="35708"/>
    <lineage>
        <taxon>Eukaryota</taxon>
        <taxon>Viridiplantae</taxon>
        <taxon>Streptophyta</taxon>
        <taxon>Embryophyta</taxon>
        <taxon>Tracheophyta</taxon>
        <taxon>Spermatophyta</taxon>
        <taxon>Magnoliopsida</taxon>
        <taxon>Liliopsida</taxon>
        <taxon>Poales</taxon>
        <taxon>Poaceae</taxon>
        <taxon>PACMAD clade</taxon>
        <taxon>Arundinoideae</taxon>
        <taxon>Arundineae</taxon>
        <taxon>Arundo</taxon>
    </lineage>
</organism>
<feature type="compositionally biased region" description="Polar residues" evidence="1">
    <location>
        <begin position="1"/>
        <end position="11"/>
    </location>
</feature>
<feature type="compositionally biased region" description="Polar residues" evidence="1">
    <location>
        <begin position="18"/>
        <end position="27"/>
    </location>
</feature>
<feature type="region of interest" description="Disordered" evidence="1">
    <location>
        <begin position="1"/>
        <end position="64"/>
    </location>
</feature>
<reference evidence="2" key="2">
    <citation type="journal article" date="2015" name="Data Brief">
        <title>Shoot transcriptome of the giant reed, Arundo donax.</title>
        <authorList>
            <person name="Barrero R.A."/>
            <person name="Guerrero F.D."/>
            <person name="Moolhuijzen P."/>
            <person name="Goolsby J.A."/>
            <person name="Tidwell J."/>
            <person name="Bellgard S.E."/>
            <person name="Bellgard M.I."/>
        </authorList>
    </citation>
    <scope>NUCLEOTIDE SEQUENCE</scope>
    <source>
        <tissue evidence="2">Shoot tissue taken approximately 20 cm above the soil surface</tissue>
    </source>
</reference>
<dbReference type="AlphaFoldDB" id="A0A0A9CFE8"/>
<evidence type="ECO:0000256" key="1">
    <source>
        <dbReference type="SAM" id="MobiDB-lite"/>
    </source>
</evidence>
<dbReference type="EMBL" id="GBRH01224732">
    <property type="protein sequence ID" value="JAD73163.1"/>
    <property type="molecule type" value="Transcribed_RNA"/>
</dbReference>
<name>A0A0A9CFE8_ARUDO</name>
<evidence type="ECO:0000313" key="2">
    <source>
        <dbReference type="EMBL" id="JAD73163.1"/>
    </source>
</evidence>
<proteinExistence type="predicted"/>
<reference evidence="2" key="1">
    <citation type="submission" date="2014-09" db="EMBL/GenBank/DDBJ databases">
        <authorList>
            <person name="Magalhaes I.L.F."/>
            <person name="Oliveira U."/>
            <person name="Santos F.R."/>
            <person name="Vidigal T.H.D.A."/>
            <person name="Brescovit A.D."/>
            <person name="Santos A.J."/>
        </authorList>
    </citation>
    <scope>NUCLEOTIDE SEQUENCE</scope>
    <source>
        <tissue evidence="2">Shoot tissue taken approximately 20 cm above the soil surface</tissue>
    </source>
</reference>